<dbReference type="Gene3D" id="3.40.640.10">
    <property type="entry name" value="Type I PLP-dependent aspartate aminotransferase-like (Major domain)"/>
    <property type="match status" value="1"/>
</dbReference>
<dbReference type="InterPro" id="IPR000653">
    <property type="entry name" value="DegT/StrS_aminotransferase"/>
</dbReference>
<dbReference type="Gene3D" id="3.90.1150.10">
    <property type="entry name" value="Aspartate Aminotransferase, domain 1"/>
    <property type="match status" value="1"/>
</dbReference>
<dbReference type="PIRSF" id="PIRSF000390">
    <property type="entry name" value="PLP_StrS"/>
    <property type="match status" value="1"/>
</dbReference>
<accession>A0ABN3W9Z6</accession>
<evidence type="ECO:0000256" key="1">
    <source>
        <dbReference type="ARBA" id="ARBA00001933"/>
    </source>
</evidence>
<reference evidence="4 5" key="1">
    <citation type="journal article" date="2019" name="Int. J. Syst. Evol. Microbiol.">
        <title>The Global Catalogue of Microorganisms (GCM) 10K type strain sequencing project: providing services to taxonomists for standard genome sequencing and annotation.</title>
        <authorList>
            <consortium name="The Broad Institute Genomics Platform"/>
            <consortium name="The Broad Institute Genome Sequencing Center for Infectious Disease"/>
            <person name="Wu L."/>
            <person name="Ma J."/>
        </authorList>
    </citation>
    <scope>NUCLEOTIDE SEQUENCE [LARGE SCALE GENOMIC DNA]</scope>
    <source>
        <strain evidence="4 5">JCM 14900</strain>
    </source>
</reference>
<comment type="cofactor">
    <cofactor evidence="1">
        <name>pyridoxal 5'-phosphate</name>
        <dbReference type="ChEBI" id="CHEBI:597326"/>
    </cofactor>
</comment>
<feature type="region of interest" description="Disordered" evidence="3">
    <location>
        <begin position="1"/>
        <end position="38"/>
    </location>
</feature>
<dbReference type="GO" id="GO:0008483">
    <property type="term" value="F:transaminase activity"/>
    <property type="evidence" value="ECO:0007669"/>
    <property type="project" value="UniProtKB-KW"/>
</dbReference>
<dbReference type="PANTHER" id="PTHR30244:SF34">
    <property type="entry name" value="DTDP-4-AMINO-4,6-DIDEOXYGALACTOSE TRANSAMINASE"/>
    <property type="match status" value="1"/>
</dbReference>
<keyword evidence="5" id="KW-1185">Reference proteome</keyword>
<dbReference type="InterPro" id="IPR015421">
    <property type="entry name" value="PyrdxlP-dep_Trfase_major"/>
</dbReference>
<evidence type="ECO:0000256" key="2">
    <source>
        <dbReference type="RuleBase" id="RU004508"/>
    </source>
</evidence>
<comment type="caution">
    <text evidence="4">The sequence shown here is derived from an EMBL/GenBank/DDBJ whole genome shotgun (WGS) entry which is preliminary data.</text>
</comment>
<dbReference type="SUPFAM" id="SSF53383">
    <property type="entry name" value="PLP-dependent transferases"/>
    <property type="match status" value="1"/>
</dbReference>
<dbReference type="PANTHER" id="PTHR30244">
    <property type="entry name" value="TRANSAMINASE"/>
    <property type="match status" value="1"/>
</dbReference>
<comment type="similarity">
    <text evidence="2">Belongs to the DegT/DnrJ/EryC1 family.</text>
</comment>
<organism evidence="4 5">
    <name type="scientific">Microbacterium aoyamense</name>
    <dbReference type="NCBI Taxonomy" id="344166"/>
    <lineage>
        <taxon>Bacteria</taxon>
        <taxon>Bacillati</taxon>
        <taxon>Actinomycetota</taxon>
        <taxon>Actinomycetes</taxon>
        <taxon>Micrococcales</taxon>
        <taxon>Microbacteriaceae</taxon>
        <taxon>Microbacterium</taxon>
    </lineage>
</organism>
<protein>
    <submittedName>
        <fullName evidence="4">DegT/DnrJ/EryC1/StrS family aminotransferase</fullName>
    </submittedName>
</protein>
<gene>
    <name evidence="4" type="ORF">GCM10009775_18580</name>
</gene>
<evidence type="ECO:0000256" key="3">
    <source>
        <dbReference type="SAM" id="MobiDB-lite"/>
    </source>
</evidence>
<sequence>MSGYNRTAPAHPALGTTPPRGDRRIPAPSGGPRLREVTPVPVDFIPPAKPIIGDDEREAVDRVLRSGMVAQGPEVAAFEQEFGDHFVNGRASVAVNSGTAGLHLGLLAAGVKAGDEVIVPSFTFAATGNSVALTGATPVFVDIEPETFTLDPAAVEAAITPRTRGILPVHLYGHPARMRELSAIAEKHGVALYEDAAQAHGAALDGQPVGTFGEFAMFSLYPTKNMTSGEGGMVTVATPELARMVKLLRNQGMERQYENEVVGFNARMTDIHAAIGRVQLTKVDAWTQTRRENAAFLDANLQGVVVPPVADGARHVYHQYTVRVLDDRDGFVKALKDEHQVGAGVYYPIPNHRLPSLAPYAPGLDLPVTEVAASQVVSLPVHPSLSSADLDRIVAAVGAVAKAGA</sequence>
<keyword evidence="2" id="KW-0663">Pyridoxal phosphate</keyword>
<dbReference type="CDD" id="cd00616">
    <property type="entry name" value="AHBA_syn"/>
    <property type="match status" value="1"/>
</dbReference>
<dbReference type="InterPro" id="IPR015422">
    <property type="entry name" value="PyrdxlP-dep_Trfase_small"/>
</dbReference>
<keyword evidence="4" id="KW-0808">Transferase</keyword>
<dbReference type="InterPro" id="IPR015424">
    <property type="entry name" value="PyrdxlP-dep_Trfase"/>
</dbReference>
<dbReference type="Proteomes" id="UP001501343">
    <property type="component" value="Unassembled WGS sequence"/>
</dbReference>
<name>A0ABN3W9Z6_9MICO</name>
<evidence type="ECO:0000313" key="5">
    <source>
        <dbReference type="Proteomes" id="UP001501343"/>
    </source>
</evidence>
<proteinExistence type="inferred from homology"/>
<evidence type="ECO:0000313" key="4">
    <source>
        <dbReference type="EMBL" id="GAA1926672.1"/>
    </source>
</evidence>
<dbReference type="EMBL" id="BAAAOF010000003">
    <property type="protein sequence ID" value="GAA1926672.1"/>
    <property type="molecule type" value="Genomic_DNA"/>
</dbReference>
<keyword evidence="4" id="KW-0032">Aminotransferase</keyword>
<dbReference type="Pfam" id="PF01041">
    <property type="entry name" value="DegT_DnrJ_EryC1"/>
    <property type="match status" value="1"/>
</dbReference>